<feature type="chain" id="PRO_5004200492" description="Cytochrome c domain-containing protein" evidence="1">
    <location>
        <begin position="33"/>
        <end position="205"/>
    </location>
</feature>
<evidence type="ECO:0000313" key="2">
    <source>
        <dbReference type="EMBL" id="ABD70218.1"/>
    </source>
</evidence>
<proteinExistence type="predicted"/>
<sequence length="205" mass="22804">MSETAMKILRLFARAVLPWLTVLLLAPLQAQAADVFDFIPLGGRTLLAKVFASRPPAGEVKALLSAKHTREEWRSYLQDHSKAITGLQGLNEKELLTLADYLSFNMPLPTAKIPANPAQANWEKLLPLDGRDFTLEYCQSCHIVTVVITQKRSKDAWLGSMNKPSHIQIKLTREQREALASYLILNAAIPIDEVPEELRAGGATY</sequence>
<dbReference type="eggNOG" id="ENOG50325KI">
    <property type="taxonomic scope" value="Bacteria"/>
</dbReference>
<dbReference type="KEGG" id="rfr:Rfer_2501"/>
<dbReference type="InterPro" id="IPR036909">
    <property type="entry name" value="Cyt_c-like_dom_sf"/>
</dbReference>
<evidence type="ECO:0000313" key="3">
    <source>
        <dbReference type="Proteomes" id="UP000008332"/>
    </source>
</evidence>
<dbReference type="Proteomes" id="UP000008332">
    <property type="component" value="Chromosome"/>
</dbReference>
<gene>
    <name evidence="2" type="ordered locus">Rfer_2501</name>
</gene>
<name>Q21VI5_ALBFT</name>
<protein>
    <recommendedName>
        <fullName evidence="4">Cytochrome c domain-containing protein</fullName>
    </recommendedName>
</protein>
<keyword evidence="3" id="KW-1185">Reference proteome</keyword>
<accession>Q21VI5</accession>
<dbReference type="GO" id="GO:0009055">
    <property type="term" value="F:electron transfer activity"/>
    <property type="evidence" value="ECO:0007669"/>
    <property type="project" value="InterPro"/>
</dbReference>
<dbReference type="AlphaFoldDB" id="Q21VI5"/>
<dbReference type="SUPFAM" id="SSF46626">
    <property type="entry name" value="Cytochrome c"/>
    <property type="match status" value="1"/>
</dbReference>
<keyword evidence="1" id="KW-0732">Signal</keyword>
<reference evidence="3" key="1">
    <citation type="submission" date="2006-02" db="EMBL/GenBank/DDBJ databases">
        <title>Complete sequence of chromosome of Rhodoferax ferrireducens DSM 15236.</title>
        <authorList>
            <person name="Copeland A."/>
            <person name="Lucas S."/>
            <person name="Lapidus A."/>
            <person name="Barry K."/>
            <person name="Detter J.C."/>
            <person name="Glavina del Rio T."/>
            <person name="Hammon N."/>
            <person name="Israni S."/>
            <person name="Pitluck S."/>
            <person name="Brettin T."/>
            <person name="Bruce D."/>
            <person name="Han C."/>
            <person name="Tapia R."/>
            <person name="Gilna P."/>
            <person name="Kiss H."/>
            <person name="Schmutz J."/>
            <person name="Larimer F."/>
            <person name="Land M."/>
            <person name="Kyrpides N."/>
            <person name="Ivanova N."/>
            <person name="Richardson P."/>
        </authorList>
    </citation>
    <scope>NUCLEOTIDE SEQUENCE [LARGE SCALE GENOMIC DNA]</scope>
    <source>
        <strain evidence="3">ATCC BAA-621 / DSM 15236 / T118</strain>
    </source>
</reference>
<dbReference type="GO" id="GO:0020037">
    <property type="term" value="F:heme binding"/>
    <property type="evidence" value="ECO:0007669"/>
    <property type="project" value="InterPro"/>
</dbReference>
<dbReference type="EMBL" id="CP000267">
    <property type="protein sequence ID" value="ABD70218.1"/>
    <property type="molecule type" value="Genomic_DNA"/>
</dbReference>
<dbReference type="STRING" id="338969.Rfer_2501"/>
<evidence type="ECO:0008006" key="4">
    <source>
        <dbReference type="Google" id="ProtNLM"/>
    </source>
</evidence>
<feature type="signal peptide" evidence="1">
    <location>
        <begin position="1"/>
        <end position="32"/>
    </location>
</feature>
<organism evidence="2 3">
    <name type="scientific">Albidiferax ferrireducens (strain ATCC BAA-621 / DSM 15236 / T118)</name>
    <name type="common">Rhodoferax ferrireducens</name>
    <dbReference type="NCBI Taxonomy" id="338969"/>
    <lineage>
        <taxon>Bacteria</taxon>
        <taxon>Pseudomonadati</taxon>
        <taxon>Pseudomonadota</taxon>
        <taxon>Betaproteobacteria</taxon>
        <taxon>Burkholderiales</taxon>
        <taxon>Comamonadaceae</taxon>
        <taxon>Rhodoferax</taxon>
    </lineage>
</organism>
<dbReference type="HOGENOM" id="CLU_1432204_0_0_4"/>
<evidence type="ECO:0000256" key="1">
    <source>
        <dbReference type="SAM" id="SignalP"/>
    </source>
</evidence>